<protein>
    <submittedName>
        <fullName evidence="2">Uncharacterized protein</fullName>
    </submittedName>
</protein>
<sequence length="209" mass="22930">MQRYTVIRIFVLLCVILSLVLAVLGVLMPFFETPADISLTIRFLTDLLQSPGFSVSEGRPLLERFGHLVSGPPAKSKMTLWGMTYGSSGATNTINLRDEYFTCYLGNMLIQSAEGMAVVTCVLGTANVIMAFFLLFFPSVVKFPLTAYLFFAAVAAAVTFGFTLHLYLHGWCATPALHASEWHVSKGFIFFVISCTLSLIASVLTLVFT</sequence>
<comment type="caution">
    <text evidence="2">The sequence shown here is derived from an EMBL/GenBank/DDBJ whole genome shotgun (WGS) entry which is preliminary data.</text>
</comment>
<reference evidence="2 3" key="1">
    <citation type="submission" date="2021-02" db="EMBL/GenBank/DDBJ databases">
        <title>Porcisia hertigi Genome sequencing and assembly.</title>
        <authorList>
            <person name="Almutairi H."/>
            <person name="Gatherer D."/>
        </authorList>
    </citation>
    <scope>NUCLEOTIDE SEQUENCE [LARGE SCALE GENOMIC DNA]</scope>
    <source>
        <strain evidence="2 3">C119</strain>
    </source>
</reference>
<dbReference type="InterPro" id="IPR009944">
    <property type="entry name" value="Amastin"/>
</dbReference>
<dbReference type="EMBL" id="JAFJZO010000027">
    <property type="protein sequence ID" value="KAG5501403.1"/>
    <property type="molecule type" value="Genomic_DNA"/>
</dbReference>
<accession>A0A836IRY7</accession>
<feature type="transmembrane region" description="Helical" evidence="1">
    <location>
        <begin position="115"/>
        <end position="136"/>
    </location>
</feature>
<feature type="transmembrane region" description="Helical" evidence="1">
    <location>
        <begin position="7"/>
        <end position="31"/>
    </location>
</feature>
<feature type="transmembrane region" description="Helical" evidence="1">
    <location>
        <begin position="148"/>
        <end position="168"/>
    </location>
</feature>
<organism evidence="2 3">
    <name type="scientific">Porcisia hertigi</name>
    <dbReference type="NCBI Taxonomy" id="2761500"/>
    <lineage>
        <taxon>Eukaryota</taxon>
        <taxon>Discoba</taxon>
        <taxon>Euglenozoa</taxon>
        <taxon>Kinetoplastea</taxon>
        <taxon>Metakinetoplastina</taxon>
        <taxon>Trypanosomatida</taxon>
        <taxon>Trypanosomatidae</taxon>
        <taxon>Leishmaniinae</taxon>
        <taxon>Porcisia</taxon>
    </lineage>
</organism>
<keyword evidence="3" id="KW-1185">Reference proteome</keyword>
<dbReference type="KEGG" id="phet:94289313"/>
<dbReference type="OrthoDB" id="273009at2759"/>
<dbReference type="RefSeq" id="XP_067756026.1">
    <property type="nucleotide sequence ID" value="XM_067899236.1"/>
</dbReference>
<evidence type="ECO:0000313" key="2">
    <source>
        <dbReference type="EMBL" id="KAG5501403.1"/>
    </source>
</evidence>
<gene>
    <name evidence="2" type="ORF">JKF63_03216</name>
</gene>
<evidence type="ECO:0000313" key="3">
    <source>
        <dbReference type="Proteomes" id="UP000674318"/>
    </source>
</evidence>
<proteinExistence type="predicted"/>
<name>A0A836IRY7_9TRYP</name>
<dbReference type="Pfam" id="PF07344">
    <property type="entry name" value="Amastin"/>
    <property type="match status" value="1"/>
</dbReference>
<dbReference type="AlphaFoldDB" id="A0A836IRY7"/>
<feature type="transmembrane region" description="Helical" evidence="1">
    <location>
        <begin position="188"/>
        <end position="208"/>
    </location>
</feature>
<keyword evidence="1" id="KW-0472">Membrane</keyword>
<dbReference type="GeneID" id="94289313"/>
<dbReference type="PANTHER" id="PTHR40741:SF2">
    <property type="entry name" value="AMASTIN"/>
    <property type="match status" value="1"/>
</dbReference>
<evidence type="ECO:0000256" key="1">
    <source>
        <dbReference type="SAM" id="Phobius"/>
    </source>
</evidence>
<keyword evidence="1" id="KW-0812">Transmembrane</keyword>
<keyword evidence="1" id="KW-1133">Transmembrane helix</keyword>
<dbReference type="PANTHER" id="PTHR40741">
    <property type="entry name" value="AMASTIN-RELATED"/>
    <property type="match status" value="1"/>
</dbReference>
<dbReference type="Proteomes" id="UP000674318">
    <property type="component" value="Unassembled WGS sequence"/>
</dbReference>